<evidence type="ECO:0008006" key="14">
    <source>
        <dbReference type="Google" id="ProtNLM"/>
    </source>
</evidence>
<dbReference type="PANTHER" id="PTHR24282:SF20">
    <property type="entry name" value="CYTOCHROME P450 CYP749A22-LIKE"/>
    <property type="match status" value="1"/>
</dbReference>
<gene>
    <name evidence="12" type="ORF">GIB67_036749</name>
</gene>
<dbReference type="GO" id="GO:0016020">
    <property type="term" value="C:membrane"/>
    <property type="evidence" value="ECO:0007669"/>
    <property type="project" value="UniProtKB-SubCell"/>
</dbReference>
<keyword evidence="7" id="KW-0560">Oxidoreductase</keyword>
<evidence type="ECO:0000256" key="9">
    <source>
        <dbReference type="ARBA" id="ARBA00023033"/>
    </source>
</evidence>
<evidence type="ECO:0000256" key="11">
    <source>
        <dbReference type="SAM" id="MobiDB-lite"/>
    </source>
</evidence>
<evidence type="ECO:0000256" key="7">
    <source>
        <dbReference type="ARBA" id="ARBA00023002"/>
    </source>
</evidence>
<reference evidence="12 13" key="1">
    <citation type="journal article" date="2020" name="IScience">
        <title>Genome Sequencing of the Endangered Kingdonia uniflora (Circaeasteraceae, Ranunculales) Reveals Potential Mechanisms of Evolutionary Specialization.</title>
        <authorList>
            <person name="Sun Y."/>
            <person name="Deng T."/>
            <person name="Zhang A."/>
            <person name="Moore M.J."/>
            <person name="Landis J.B."/>
            <person name="Lin N."/>
            <person name="Zhang H."/>
            <person name="Zhang X."/>
            <person name="Huang J."/>
            <person name="Zhang X."/>
            <person name="Sun H."/>
            <person name="Wang H."/>
        </authorList>
    </citation>
    <scope>NUCLEOTIDE SEQUENCE [LARGE SCALE GENOMIC DNA]</scope>
    <source>
        <strain evidence="12">TB1705</strain>
        <tissue evidence="12">Leaf</tissue>
    </source>
</reference>
<keyword evidence="9" id="KW-0503">Monooxygenase</keyword>
<name>A0A7J7LWX1_9MAGN</name>
<sequence>MLTSVELMLERWKHFEEKEIEIFEEFKVSTADVISKTAFGSSYLEGAKIFENLHKLTAIVARNLHRIKIPFIGKLMKSSDETELEKVENGIRESFIHMIRRREEKMNMGELDGHGSDYLEFLTNWQEKAREEVIEIFKGKNPTPDDNGIAKLKTDEYVHTLDMFIDSIGQDGTLCEYQVSSFASRSRTVTFETAKSIVKYNCKKYEFLGILYAHALKVIHSKRLTNLPSSYYMKRWTKDEILGTLVDNNGEPVRVECYPSLGLQSSERTYMALKIARKGVSSTKCMEFTKGYLARVQEEVDDFLNAIPEEVTDLEGDENLSITKVGEVTNQDLACANITLHDEPRKKRNGKAGRIKGALVKGKGKKRTCPMQNGNPGGSNQESVRATTRATKKSLNSKVTTSSHAHEQHVDENVEPVMSHVRPNVYNEVYNFKYLLLQALLYCIEIYF</sequence>
<dbReference type="GO" id="GO:0020037">
    <property type="term" value="F:heme binding"/>
    <property type="evidence" value="ECO:0007669"/>
    <property type="project" value="InterPro"/>
</dbReference>
<evidence type="ECO:0000256" key="5">
    <source>
        <dbReference type="ARBA" id="ARBA00022723"/>
    </source>
</evidence>
<dbReference type="Gene3D" id="1.20.120.990">
    <property type="entry name" value="Glycosyltransferase family 88, C-terminal domain"/>
    <property type="match status" value="1"/>
</dbReference>
<feature type="compositionally biased region" description="Polar residues" evidence="11">
    <location>
        <begin position="370"/>
        <end position="403"/>
    </location>
</feature>
<comment type="subcellular location">
    <subcellularLocation>
        <location evidence="1">Membrane</location>
    </subcellularLocation>
</comment>
<evidence type="ECO:0000313" key="13">
    <source>
        <dbReference type="Proteomes" id="UP000541444"/>
    </source>
</evidence>
<keyword evidence="10" id="KW-0472">Membrane</keyword>
<evidence type="ECO:0000256" key="6">
    <source>
        <dbReference type="ARBA" id="ARBA00022989"/>
    </source>
</evidence>
<accession>A0A7J7LWX1</accession>
<dbReference type="Proteomes" id="UP000541444">
    <property type="component" value="Unassembled WGS sequence"/>
</dbReference>
<evidence type="ECO:0000256" key="2">
    <source>
        <dbReference type="ARBA" id="ARBA00010617"/>
    </source>
</evidence>
<dbReference type="InterPro" id="IPR050665">
    <property type="entry name" value="Cytochrome_P450_Monooxygen"/>
</dbReference>
<dbReference type="GO" id="GO:0004497">
    <property type="term" value="F:monooxygenase activity"/>
    <property type="evidence" value="ECO:0007669"/>
    <property type="project" value="UniProtKB-KW"/>
</dbReference>
<dbReference type="EMBL" id="JACGCM010001948">
    <property type="protein sequence ID" value="KAF6147030.1"/>
    <property type="molecule type" value="Genomic_DNA"/>
</dbReference>
<evidence type="ECO:0000313" key="12">
    <source>
        <dbReference type="EMBL" id="KAF6147030.1"/>
    </source>
</evidence>
<dbReference type="GO" id="GO:0005506">
    <property type="term" value="F:iron ion binding"/>
    <property type="evidence" value="ECO:0007669"/>
    <property type="project" value="InterPro"/>
</dbReference>
<keyword evidence="8" id="KW-0408">Iron</keyword>
<evidence type="ECO:0000256" key="4">
    <source>
        <dbReference type="ARBA" id="ARBA00022692"/>
    </source>
</evidence>
<dbReference type="PANTHER" id="PTHR24282">
    <property type="entry name" value="CYTOCHROME P450 FAMILY MEMBER"/>
    <property type="match status" value="1"/>
</dbReference>
<keyword evidence="5" id="KW-0479">Metal-binding</keyword>
<comment type="caution">
    <text evidence="12">The sequence shown here is derived from an EMBL/GenBank/DDBJ whole genome shotgun (WGS) entry which is preliminary data.</text>
</comment>
<evidence type="ECO:0000256" key="10">
    <source>
        <dbReference type="ARBA" id="ARBA00023136"/>
    </source>
</evidence>
<keyword evidence="3" id="KW-0349">Heme</keyword>
<dbReference type="AlphaFoldDB" id="A0A7J7LWX1"/>
<evidence type="ECO:0000256" key="8">
    <source>
        <dbReference type="ARBA" id="ARBA00023004"/>
    </source>
</evidence>
<keyword evidence="6" id="KW-1133">Transmembrane helix</keyword>
<organism evidence="12 13">
    <name type="scientific">Kingdonia uniflora</name>
    <dbReference type="NCBI Taxonomy" id="39325"/>
    <lineage>
        <taxon>Eukaryota</taxon>
        <taxon>Viridiplantae</taxon>
        <taxon>Streptophyta</taxon>
        <taxon>Embryophyta</taxon>
        <taxon>Tracheophyta</taxon>
        <taxon>Spermatophyta</taxon>
        <taxon>Magnoliopsida</taxon>
        <taxon>Ranunculales</taxon>
        <taxon>Circaeasteraceae</taxon>
        <taxon>Kingdonia</taxon>
    </lineage>
</organism>
<dbReference type="GO" id="GO:0016705">
    <property type="term" value="F:oxidoreductase activity, acting on paired donors, with incorporation or reduction of molecular oxygen"/>
    <property type="evidence" value="ECO:0007669"/>
    <property type="project" value="InterPro"/>
</dbReference>
<comment type="similarity">
    <text evidence="2">Belongs to the cytochrome P450 family.</text>
</comment>
<dbReference type="InterPro" id="IPR036396">
    <property type="entry name" value="Cyt_P450_sf"/>
</dbReference>
<dbReference type="OrthoDB" id="2402896at2759"/>
<evidence type="ECO:0000256" key="3">
    <source>
        <dbReference type="ARBA" id="ARBA00022617"/>
    </source>
</evidence>
<evidence type="ECO:0000256" key="1">
    <source>
        <dbReference type="ARBA" id="ARBA00004370"/>
    </source>
</evidence>
<protein>
    <recommendedName>
        <fullName evidence="14">Protein FAR1-RELATED SEQUENCE</fullName>
    </recommendedName>
</protein>
<proteinExistence type="inferred from homology"/>
<keyword evidence="4" id="KW-0812">Transmembrane</keyword>
<feature type="region of interest" description="Disordered" evidence="11">
    <location>
        <begin position="365"/>
        <end position="408"/>
    </location>
</feature>
<keyword evidence="13" id="KW-1185">Reference proteome</keyword>
<dbReference type="SUPFAM" id="SSF48264">
    <property type="entry name" value="Cytochrome P450"/>
    <property type="match status" value="1"/>
</dbReference>